<accession>A0ABN2A971</accession>
<protein>
    <submittedName>
        <fullName evidence="6">PfkB family carbohydrate kinase</fullName>
    </submittedName>
</protein>
<dbReference type="SUPFAM" id="SSF53613">
    <property type="entry name" value="Ribokinase-like"/>
    <property type="match status" value="1"/>
</dbReference>
<dbReference type="EMBL" id="BAAAQD010000005">
    <property type="protein sequence ID" value="GAA1514126.1"/>
    <property type="molecule type" value="Genomic_DNA"/>
</dbReference>
<proteinExistence type="inferred from homology"/>
<name>A0ABN2A971_9ACTN</name>
<comment type="caution">
    <text evidence="6">The sequence shown here is derived from an EMBL/GenBank/DDBJ whole genome shotgun (WGS) entry which is preliminary data.</text>
</comment>
<gene>
    <name evidence="6" type="ORF">GCM10009827_031000</name>
</gene>
<dbReference type="InterPro" id="IPR029056">
    <property type="entry name" value="Ribokinase-like"/>
</dbReference>
<evidence type="ECO:0000259" key="5">
    <source>
        <dbReference type="Pfam" id="PF00294"/>
    </source>
</evidence>
<dbReference type="PANTHER" id="PTHR10584">
    <property type="entry name" value="SUGAR KINASE"/>
    <property type="match status" value="1"/>
</dbReference>
<dbReference type="PRINTS" id="PR00990">
    <property type="entry name" value="RIBOKINASE"/>
</dbReference>
<dbReference type="GO" id="GO:0016301">
    <property type="term" value="F:kinase activity"/>
    <property type="evidence" value="ECO:0007669"/>
    <property type="project" value="UniProtKB-KW"/>
</dbReference>
<evidence type="ECO:0000256" key="4">
    <source>
        <dbReference type="RuleBase" id="RU003704"/>
    </source>
</evidence>
<keyword evidence="3 4" id="KW-0418">Kinase</keyword>
<dbReference type="Pfam" id="PF00294">
    <property type="entry name" value="PfkB"/>
    <property type="match status" value="1"/>
</dbReference>
<dbReference type="Proteomes" id="UP001501470">
    <property type="component" value="Unassembled WGS sequence"/>
</dbReference>
<dbReference type="PANTHER" id="PTHR10584:SF166">
    <property type="entry name" value="RIBOKINASE"/>
    <property type="match status" value="1"/>
</dbReference>
<organism evidence="6 7">
    <name type="scientific">Dactylosporangium maewongense</name>
    <dbReference type="NCBI Taxonomy" id="634393"/>
    <lineage>
        <taxon>Bacteria</taxon>
        <taxon>Bacillati</taxon>
        <taxon>Actinomycetota</taxon>
        <taxon>Actinomycetes</taxon>
        <taxon>Micromonosporales</taxon>
        <taxon>Micromonosporaceae</taxon>
        <taxon>Dactylosporangium</taxon>
    </lineage>
</organism>
<sequence>MGAVVVGQLARDLVMVMERLPDVHASGAVRQRLEQLGGKGANQAVGLSQLGVATALVAVAGDDPVGDALLARAALDGIDVTHVVRRPGTATGLIVEALEDGGRWRYLEHLPQGVLLTEADVRAAEDVLRAAGAVLVQLQQPLDAVRAAVELSGGLTVLDGAVTDRSLLHGADVLRADAHEAELLLGVPAREKDVLAAAPALLDAGLRLLAFALADGGDLFVWRDGHERAPWRDSHEPVPWRDGHELVPHAAGEAVDTTGGGDALTAALTAALLDGATPREAAREAVAAAGRVVTHAGGRPGLTPRRRSA</sequence>
<evidence type="ECO:0000313" key="6">
    <source>
        <dbReference type="EMBL" id="GAA1514126.1"/>
    </source>
</evidence>
<reference evidence="6 7" key="1">
    <citation type="journal article" date="2019" name="Int. J. Syst. Evol. Microbiol.">
        <title>The Global Catalogue of Microorganisms (GCM) 10K type strain sequencing project: providing services to taxonomists for standard genome sequencing and annotation.</title>
        <authorList>
            <consortium name="The Broad Institute Genomics Platform"/>
            <consortium name="The Broad Institute Genome Sequencing Center for Infectious Disease"/>
            <person name="Wu L."/>
            <person name="Ma J."/>
        </authorList>
    </citation>
    <scope>NUCLEOTIDE SEQUENCE [LARGE SCALE GENOMIC DNA]</scope>
    <source>
        <strain evidence="6 7">JCM 15933</strain>
    </source>
</reference>
<feature type="domain" description="Carbohydrate kinase PfkB" evidence="5">
    <location>
        <begin position="4"/>
        <end position="300"/>
    </location>
</feature>
<dbReference type="Gene3D" id="3.40.1190.20">
    <property type="match status" value="1"/>
</dbReference>
<dbReference type="InterPro" id="IPR011611">
    <property type="entry name" value="PfkB_dom"/>
</dbReference>
<dbReference type="RefSeq" id="WP_344502580.1">
    <property type="nucleotide sequence ID" value="NZ_BAAAQD010000005.1"/>
</dbReference>
<dbReference type="InterPro" id="IPR002173">
    <property type="entry name" value="Carboh/pur_kinase_PfkB_CS"/>
</dbReference>
<dbReference type="InterPro" id="IPR002139">
    <property type="entry name" value="Ribo/fructo_kinase"/>
</dbReference>
<comment type="similarity">
    <text evidence="1 4">Belongs to the carbohydrate kinase PfkB family.</text>
</comment>
<dbReference type="PROSITE" id="PS00584">
    <property type="entry name" value="PFKB_KINASES_2"/>
    <property type="match status" value="1"/>
</dbReference>
<keyword evidence="2 4" id="KW-0808">Transferase</keyword>
<evidence type="ECO:0000256" key="1">
    <source>
        <dbReference type="ARBA" id="ARBA00010688"/>
    </source>
</evidence>
<evidence type="ECO:0000256" key="3">
    <source>
        <dbReference type="ARBA" id="ARBA00022777"/>
    </source>
</evidence>
<evidence type="ECO:0000256" key="2">
    <source>
        <dbReference type="ARBA" id="ARBA00022679"/>
    </source>
</evidence>
<dbReference type="PROSITE" id="PS00583">
    <property type="entry name" value="PFKB_KINASES_1"/>
    <property type="match status" value="1"/>
</dbReference>
<evidence type="ECO:0000313" key="7">
    <source>
        <dbReference type="Proteomes" id="UP001501470"/>
    </source>
</evidence>
<keyword evidence="7" id="KW-1185">Reference proteome</keyword>